<dbReference type="InterPro" id="IPR042267">
    <property type="entry name" value="VTC_sf"/>
</dbReference>
<organism evidence="3 4">
    <name type="scientific">Nocardiopsis dassonvillei (strain ATCC 23218 / DSM 43111 / CIP 107115 / JCM 7437 / KCTC 9190 / NBRC 14626 / NCTC 10488 / NRRL B-5397 / IMRU 509)</name>
    <name type="common">Actinomadura dassonvillei</name>
    <dbReference type="NCBI Taxonomy" id="446468"/>
    <lineage>
        <taxon>Bacteria</taxon>
        <taxon>Bacillati</taxon>
        <taxon>Actinomycetota</taxon>
        <taxon>Actinomycetes</taxon>
        <taxon>Streptosporangiales</taxon>
        <taxon>Nocardiopsidaceae</taxon>
        <taxon>Nocardiopsis</taxon>
    </lineage>
</organism>
<reference evidence="3 4" key="1">
    <citation type="journal article" date="2010" name="Stand. Genomic Sci.">
        <title>Complete genome sequence of Nocardiopsis dassonvillei type strain (IMRU 509).</title>
        <authorList>
            <person name="Sun H."/>
            <person name="Lapidus A."/>
            <person name="Nolan M."/>
            <person name="Lucas S."/>
            <person name="Del Rio T.G."/>
            <person name="Tice H."/>
            <person name="Cheng J.F."/>
            <person name="Tapia R."/>
            <person name="Han C."/>
            <person name="Goodwin L."/>
            <person name="Pitluck S."/>
            <person name="Pagani I."/>
            <person name="Ivanova N."/>
            <person name="Mavromatis K."/>
            <person name="Mikhailova N."/>
            <person name="Pati A."/>
            <person name="Chen A."/>
            <person name="Palaniappan K."/>
            <person name="Land M."/>
            <person name="Hauser L."/>
            <person name="Chang Y.J."/>
            <person name="Jeffries C.D."/>
            <person name="Djao O.D."/>
            <person name="Rohde M."/>
            <person name="Sikorski J."/>
            <person name="Goker M."/>
            <person name="Woyke T."/>
            <person name="Bristow J."/>
            <person name="Eisen J.A."/>
            <person name="Markowitz V."/>
            <person name="Hugenholtz P."/>
            <person name="Kyrpides N.C."/>
            <person name="Klenk H.P."/>
        </authorList>
    </citation>
    <scope>NUCLEOTIDE SEQUENCE [LARGE SCALE GENOMIC DNA]</scope>
    <source>
        <strain evidence="4">ATCC 23218 / DSM 43111 / CIP 107115 / JCM 7437 / KCTC 9190 / NBRC 14626 / NCTC 10488 / NRRL B-5397 / IMRU 509</strain>
    </source>
</reference>
<dbReference type="SUPFAM" id="SSF55154">
    <property type="entry name" value="CYTH-like phosphatases"/>
    <property type="match status" value="1"/>
</dbReference>
<dbReference type="Proteomes" id="UP000002219">
    <property type="component" value="Chromosome 1"/>
</dbReference>
<dbReference type="Pfam" id="PF09359">
    <property type="entry name" value="VTC"/>
    <property type="match status" value="1"/>
</dbReference>
<keyword evidence="4" id="KW-1185">Reference proteome</keyword>
<dbReference type="AlphaFoldDB" id="D7B5H6"/>
<dbReference type="eggNOG" id="COG5036">
    <property type="taxonomic scope" value="Bacteria"/>
</dbReference>
<dbReference type="InterPro" id="IPR018966">
    <property type="entry name" value="VTC_domain"/>
</dbReference>
<dbReference type="STRING" id="446468.Ndas_1815"/>
<dbReference type="KEGG" id="nda:Ndas_1815"/>
<feature type="compositionally biased region" description="Low complexity" evidence="1">
    <location>
        <begin position="8"/>
        <end position="34"/>
    </location>
</feature>
<protein>
    <submittedName>
        <fullName evidence="3">VTC domain protein</fullName>
    </submittedName>
</protein>
<evidence type="ECO:0000313" key="4">
    <source>
        <dbReference type="Proteomes" id="UP000002219"/>
    </source>
</evidence>
<evidence type="ECO:0000256" key="1">
    <source>
        <dbReference type="SAM" id="MobiDB-lite"/>
    </source>
</evidence>
<dbReference type="CDD" id="cd07750">
    <property type="entry name" value="PolyPPase_VTC_like"/>
    <property type="match status" value="1"/>
</dbReference>
<evidence type="ECO:0000313" key="3">
    <source>
        <dbReference type="EMBL" id="ADH67243.1"/>
    </source>
</evidence>
<name>D7B5H6_NOCDD</name>
<feature type="region of interest" description="Disordered" evidence="1">
    <location>
        <begin position="1"/>
        <end position="38"/>
    </location>
</feature>
<dbReference type="OrthoDB" id="9800181at2"/>
<dbReference type="GO" id="GO:0006799">
    <property type="term" value="P:polyphosphate biosynthetic process"/>
    <property type="evidence" value="ECO:0007669"/>
    <property type="project" value="UniProtKB-ARBA"/>
</dbReference>
<sequence>MVPPRDPGPAGNAGNAGHAAKAAPAGTPTGTAAGDRLRAPSRLHAFNRYELKYLVPADQARDVRAELTARMRADRNAGPDGYGVWSLYYDTDRLRFYHEKIEGLRFRRKLRVRRYGEVGPAAEDTPVSVEIKQRVNRVTQKRRVMLPYHLARDLCDRRVRVEHPGADQAFVDEVLDLVHRLDLRPTAMTGYRREPYVGTGSDLGLRVTLDHRVRGRDRDFDLRAEAESRYIISPHLAVMEVKANERAPYWVTDMAARFGLQVQRVSKYCQSVEAHGMAPRSVFHLPEEDVVAEARPLGSVVEAPPPVPTAGGASSGPRS</sequence>
<dbReference type="InterPro" id="IPR033469">
    <property type="entry name" value="CYTH-like_dom_sf"/>
</dbReference>
<dbReference type="GeneID" id="91484413"/>
<feature type="domain" description="VTC" evidence="2">
    <location>
        <begin position="47"/>
        <end position="273"/>
    </location>
</feature>
<accession>D7B5H6</accession>
<dbReference type="RefSeq" id="WP_013152850.1">
    <property type="nucleotide sequence ID" value="NC_014210.1"/>
</dbReference>
<gene>
    <name evidence="3" type="ordered locus">Ndas_1815</name>
</gene>
<dbReference type="HOGENOM" id="CLU_072767_0_0_11"/>
<dbReference type="EMBL" id="CP002040">
    <property type="protein sequence ID" value="ADH67243.1"/>
    <property type="molecule type" value="Genomic_DNA"/>
</dbReference>
<evidence type="ECO:0000259" key="2">
    <source>
        <dbReference type="Pfam" id="PF09359"/>
    </source>
</evidence>
<proteinExistence type="predicted"/>
<feature type="region of interest" description="Disordered" evidence="1">
    <location>
        <begin position="296"/>
        <end position="319"/>
    </location>
</feature>
<dbReference type="Gene3D" id="3.20.100.30">
    <property type="entry name" value="VTC, catalytic tunnel domain"/>
    <property type="match status" value="1"/>
</dbReference>